<dbReference type="InterPro" id="IPR001845">
    <property type="entry name" value="HTH_ArsR_DNA-bd_dom"/>
</dbReference>
<dbReference type="Proteomes" id="UP000609849">
    <property type="component" value="Unassembled WGS sequence"/>
</dbReference>
<dbReference type="PANTHER" id="PTHR33154">
    <property type="entry name" value="TRANSCRIPTIONAL REGULATOR, ARSR FAMILY"/>
    <property type="match status" value="1"/>
</dbReference>
<dbReference type="EMBL" id="JACRWE010000003">
    <property type="protein sequence ID" value="MBC5996930.1"/>
    <property type="molecule type" value="Genomic_DNA"/>
</dbReference>
<evidence type="ECO:0000256" key="1">
    <source>
        <dbReference type="ARBA" id="ARBA00023015"/>
    </source>
</evidence>
<reference evidence="5 6" key="1">
    <citation type="submission" date="2020-08" db="EMBL/GenBank/DDBJ databases">
        <authorList>
            <person name="Liu C."/>
            <person name="Sun Q."/>
        </authorList>
    </citation>
    <scope>NUCLEOTIDE SEQUENCE [LARGE SCALE GENOMIC DNA]</scope>
    <source>
        <strain evidence="5 6">NSJ-18</strain>
    </source>
</reference>
<sequence length="123" mass="13697">MENISKVFKALSDETRLKILVLSSKRNICQKGMSKFLGISDSAVSQHIKVLKEAGILKGTKEGYFVFYSVDKEAFNQCVSFINFIKGNPIDIFIEDDDLNSINNIGCKSNCKSINKCCKKGGF</sequence>
<evidence type="ECO:0000256" key="2">
    <source>
        <dbReference type="ARBA" id="ARBA00023125"/>
    </source>
</evidence>
<dbReference type="SUPFAM" id="SSF46785">
    <property type="entry name" value="Winged helix' DNA-binding domain"/>
    <property type="match status" value="1"/>
</dbReference>
<accession>A0ABR7JPU4</accession>
<dbReference type="Pfam" id="PF01022">
    <property type="entry name" value="HTH_5"/>
    <property type="match status" value="1"/>
</dbReference>
<dbReference type="SMART" id="SM00418">
    <property type="entry name" value="HTH_ARSR"/>
    <property type="match status" value="1"/>
</dbReference>
<proteinExistence type="predicted"/>
<evidence type="ECO:0000256" key="3">
    <source>
        <dbReference type="ARBA" id="ARBA00023163"/>
    </source>
</evidence>
<dbReference type="InterPro" id="IPR051081">
    <property type="entry name" value="HTH_MetalResp_TranReg"/>
</dbReference>
<dbReference type="PROSITE" id="PS50987">
    <property type="entry name" value="HTH_ARSR_2"/>
    <property type="match status" value="1"/>
</dbReference>
<evidence type="ECO:0000259" key="4">
    <source>
        <dbReference type="PROSITE" id="PS50987"/>
    </source>
</evidence>
<organism evidence="5 6">
    <name type="scientific">Romboutsia faecis</name>
    <dbReference type="NCBI Taxonomy" id="2764597"/>
    <lineage>
        <taxon>Bacteria</taxon>
        <taxon>Bacillati</taxon>
        <taxon>Bacillota</taxon>
        <taxon>Clostridia</taxon>
        <taxon>Peptostreptococcales</taxon>
        <taxon>Peptostreptococcaceae</taxon>
        <taxon>Romboutsia</taxon>
    </lineage>
</organism>
<dbReference type="InterPro" id="IPR036390">
    <property type="entry name" value="WH_DNA-bd_sf"/>
</dbReference>
<keyword evidence="1" id="KW-0805">Transcription regulation</keyword>
<feature type="domain" description="HTH arsR-type" evidence="4">
    <location>
        <begin position="1"/>
        <end position="97"/>
    </location>
</feature>
<dbReference type="InterPro" id="IPR036388">
    <property type="entry name" value="WH-like_DNA-bd_sf"/>
</dbReference>
<keyword evidence="6" id="KW-1185">Reference proteome</keyword>
<dbReference type="CDD" id="cd00090">
    <property type="entry name" value="HTH_ARSR"/>
    <property type="match status" value="1"/>
</dbReference>
<name>A0ABR7JPU4_9FIRM</name>
<dbReference type="RefSeq" id="WP_153971605.1">
    <property type="nucleotide sequence ID" value="NZ_JACRWE010000003.1"/>
</dbReference>
<gene>
    <name evidence="5" type="ORF">H8923_09165</name>
</gene>
<evidence type="ECO:0000313" key="6">
    <source>
        <dbReference type="Proteomes" id="UP000609849"/>
    </source>
</evidence>
<keyword evidence="2" id="KW-0238">DNA-binding</keyword>
<dbReference type="PRINTS" id="PR00778">
    <property type="entry name" value="HTHARSR"/>
</dbReference>
<dbReference type="NCBIfam" id="NF033788">
    <property type="entry name" value="HTH_metalloreg"/>
    <property type="match status" value="1"/>
</dbReference>
<dbReference type="Gene3D" id="1.10.10.10">
    <property type="entry name" value="Winged helix-like DNA-binding domain superfamily/Winged helix DNA-binding domain"/>
    <property type="match status" value="1"/>
</dbReference>
<protein>
    <submittedName>
        <fullName evidence="5">Winged helix-turn-helix transcriptional regulator</fullName>
    </submittedName>
</protein>
<evidence type="ECO:0000313" key="5">
    <source>
        <dbReference type="EMBL" id="MBC5996930.1"/>
    </source>
</evidence>
<comment type="caution">
    <text evidence="5">The sequence shown here is derived from an EMBL/GenBank/DDBJ whole genome shotgun (WGS) entry which is preliminary data.</text>
</comment>
<keyword evidence="3" id="KW-0804">Transcription</keyword>
<dbReference type="PANTHER" id="PTHR33154:SF33">
    <property type="entry name" value="TRANSCRIPTIONAL REPRESSOR SDPR"/>
    <property type="match status" value="1"/>
</dbReference>
<dbReference type="InterPro" id="IPR011991">
    <property type="entry name" value="ArsR-like_HTH"/>
</dbReference>